<name>A0A1A9HXR2_9BACT</name>
<keyword evidence="2" id="KW-1185">Reference proteome</keyword>
<dbReference type="EMBL" id="CP015772">
    <property type="protein sequence ID" value="ANH80033.1"/>
    <property type="molecule type" value="Genomic_DNA"/>
</dbReference>
<protein>
    <recommendedName>
        <fullName evidence="3">Membrane-binding protein</fullName>
    </recommendedName>
</protein>
<sequence>MHTNAQYYNGQVRIDSADRSFLFQVTDIVPQFHSRHFYYWFKSGHIYQTEGSFYGKLLHGYYKVVDKDRHLLEQGRFKLGEKTGLWRTWYENGQLKSLAKKRFLDGAQHIETYDENGKLLKRGYEKDGLFTGLQVELVQDSSVVVRYKKGIRQPAKTVRNQ</sequence>
<dbReference type="Proteomes" id="UP000077667">
    <property type="component" value="Chromosome"/>
</dbReference>
<evidence type="ECO:0000313" key="2">
    <source>
        <dbReference type="Proteomes" id="UP000077667"/>
    </source>
</evidence>
<dbReference type="Gene3D" id="2.20.110.10">
    <property type="entry name" value="Histone H3 K4-specific methyltransferase SET7/9 N-terminal domain"/>
    <property type="match status" value="1"/>
</dbReference>
<proteinExistence type="predicted"/>
<evidence type="ECO:0008006" key="3">
    <source>
        <dbReference type="Google" id="ProtNLM"/>
    </source>
</evidence>
<organism evidence="1 2">
    <name type="scientific">Niabella ginsenosidivorans</name>
    <dbReference type="NCBI Taxonomy" id="1176587"/>
    <lineage>
        <taxon>Bacteria</taxon>
        <taxon>Pseudomonadati</taxon>
        <taxon>Bacteroidota</taxon>
        <taxon>Chitinophagia</taxon>
        <taxon>Chitinophagales</taxon>
        <taxon>Chitinophagaceae</taxon>
        <taxon>Niabella</taxon>
    </lineage>
</organism>
<accession>A0A1A9HXR2</accession>
<dbReference type="SUPFAM" id="SSF82185">
    <property type="entry name" value="Histone H3 K4-specific methyltransferase SET7/9 N-terminal domain"/>
    <property type="match status" value="1"/>
</dbReference>
<evidence type="ECO:0000313" key="1">
    <source>
        <dbReference type="EMBL" id="ANH80033.1"/>
    </source>
</evidence>
<dbReference type="AlphaFoldDB" id="A0A1A9HXR2"/>
<dbReference type="KEGG" id="nia:A8C56_02700"/>
<gene>
    <name evidence="1" type="ORF">A8C56_02700</name>
</gene>
<dbReference type="STRING" id="1176587.A8C56_02700"/>
<reference evidence="1 2" key="1">
    <citation type="submission" date="2016-05" db="EMBL/GenBank/DDBJ databases">
        <title>Niabella ginsenosidivorans BS26 whole genome sequencing.</title>
        <authorList>
            <person name="Im W.T."/>
            <person name="Siddiqi M.Z."/>
        </authorList>
    </citation>
    <scope>NUCLEOTIDE SEQUENCE [LARGE SCALE GENOMIC DNA]</scope>
    <source>
        <strain evidence="1 2">BS26</strain>
    </source>
</reference>